<dbReference type="Pfam" id="PF14535">
    <property type="entry name" value="AMP-binding_C_2"/>
    <property type="match status" value="1"/>
</dbReference>
<dbReference type="GO" id="GO:0016874">
    <property type="term" value="F:ligase activity"/>
    <property type="evidence" value="ECO:0007669"/>
    <property type="project" value="UniProtKB-KW"/>
</dbReference>
<reference evidence="3" key="1">
    <citation type="submission" date="2020-12" db="EMBL/GenBank/DDBJ databases">
        <title>M. sibirica DSM 26468T genome.</title>
        <authorList>
            <person name="Thieme N."/>
            <person name="Rettenmaier R."/>
            <person name="Zverlov V."/>
            <person name="Liebl W."/>
        </authorList>
    </citation>
    <scope>NUCLEOTIDE SEQUENCE</scope>
    <source>
        <strain evidence="3">DSM 26468</strain>
    </source>
</reference>
<evidence type="ECO:0000259" key="1">
    <source>
        <dbReference type="Pfam" id="PF00501"/>
    </source>
</evidence>
<comment type="caution">
    <text evidence="3">The sequence shown here is derived from an EMBL/GenBank/DDBJ whole genome shotgun (WGS) entry which is preliminary data.</text>
</comment>
<dbReference type="Proteomes" id="UP000623269">
    <property type="component" value="Unassembled WGS sequence"/>
</dbReference>
<evidence type="ECO:0000313" key="3">
    <source>
        <dbReference type="EMBL" id="MBH1940431.1"/>
    </source>
</evidence>
<keyword evidence="3" id="KW-0436">Ligase</keyword>
<dbReference type="EMBL" id="JAEAGR010000004">
    <property type="protein sequence ID" value="MBH1940431.1"/>
    <property type="molecule type" value="Genomic_DNA"/>
</dbReference>
<dbReference type="InterPro" id="IPR028154">
    <property type="entry name" value="AMP-dep_Lig_C"/>
</dbReference>
<sequence>MKSTDVVAIALPYEMSSAGQAFQRVAQLCFGAAVLPVGKGGAYSEPCKTIKMMCDLGCNVIFTSPSYIVELMKVAKRDGIDITEKIHLDMIWLTGEGCSDAFRKKIKKMWGCDARFYYGSLECGALGIECEAGCGYHIPISHVYVEIIDPDTKEKLEDGEIGEIVVTTLLKEGTPLIRYRTQDLGYMERMECECGIELPKLYLRGRRADQIYIAGEEYAPFYVEEMLMRIEEVGENYYMNVHEDHVEVVIELSAETKYYEGIEEIISSKLEFSCGIPNNIVVVDEIPYSGKKMKRVNYVY</sequence>
<gene>
    <name evidence="3" type="ORF">I5677_05905</name>
</gene>
<protein>
    <submittedName>
        <fullName evidence="3">Phenylacetate--CoA ligase family protein</fullName>
    </submittedName>
</protein>
<dbReference type="Gene3D" id="3.40.50.12780">
    <property type="entry name" value="N-terminal domain of ligase-like"/>
    <property type="match status" value="1"/>
</dbReference>
<accession>A0A8J7KSM4</accession>
<feature type="domain" description="AMP-dependent ligase C-terminal" evidence="2">
    <location>
        <begin position="220"/>
        <end position="296"/>
    </location>
</feature>
<dbReference type="AlphaFoldDB" id="A0A8J7KSM4"/>
<dbReference type="InterPro" id="IPR045851">
    <property type="entry name" value="AMP-bd_C_sf"/>
</dbReference>
<dbReference type="InterPro" id="IPR000873">
    <property type="entry name" value="AMP-dep_synth/lig_dom"/>
</dbReference>
<evidence type="ECO:0000259" key="2">
    <source>
        <dbReference type="Pfam" id="PF14535"/>
    </source>
</evidence>
<dbReference type="SUPFAM" id="SSF56801">
    <property type="entry name" value="Acetyl-CoA synthetase-like"/>
    <property type="match status" value="1"/>
</dbReference>
<keyword evidence="4" id="KW-1185">Reference proteome</keyword>
<feature type="domain" description="AMP-dependent synthetase/ligase" evidence="1">
    <location>
        <begin position="4"/>
        <end position="167"/>
    </location>
</feature>
<dbReference type="PANTHER" id="PTHR43845:SF1">
    <property type="entry name" value="BLR5969 PROTEIN"/>
    <property type="match status" value="1"/>
</dbReference>
<name>A0A8J7KSM4_9FIRM</name>
<evidence type="ECO:0000313" key="4">
    <source>
        <dbReference type="Proteomes" id="UP000623269"/>
    </source>
</evidence>
<dbReference type="Gene3D" id="3.30.300.30">
    <property type="match status" value="1"/>
</dbReference>
<proteinExistence type="predicted"/>
<dbReference type="PANTHER" id="PTHR43845">
    <property type="entry name" value="BLR5969 PROTEIN"/>
    <property type="match status" value="1"/>
</dbReference>
<organism evidence="3 4">
    <name type="scientific">Mobilitalea sibirica</name>
    <dbReference type="NCBI Taxonomy" id="1462919"/>
    <lineage>
        <taxon>Bacteria</taxon>
        <taxon>Bacillati</taxon>
        <taxon>Bacillota</taxon>
        <taxon>Clostridia</taxon>
        <taxon>Lachnospirales</taxon>
        <taxon>Lachnospiraceae</taxon>
        <taxon>Mobilitalea</taxon>
    </lineage>
</organism>
<dbReference type="RefSeq" id="WP_197660653.1">
    <property type="nucleotide sequence ID" value="NZ_JAEAGR010000004.1"/>
</dbReference>
<dbReference type="Pfam" id="PF00501">
    <property type="entry name" value="AMP-binding"/>
    <property type="match status" value="1"/>
</dbReference>
<dbReference type="InterPro" id="IPR042099">
    <property type="entry name" value="ANL_N_sf"/>
</dbReference>